<dbReference type="Gene3D" id="3.40.50.1100">
    <property type="match status" value="2"/>
</dbReference>
<dbReference type="SUPFAM" id="SSF53686">
    <property type="entry name" value="Tryptophan synthase beta subunit-like PLP-dependent enzymes"/>
    <property type="match status" value="1"/>
</dbReference>
<sequence length="345" mass="37818">MVALDADYFRELETPRMALLSANLVAAVFPLMKLMPARYILDRAAADGSLRPGYRIVESTSGTFGMALALLAAARGYRLTLVTASSLIDAKYRARLEGSGATIIVTEDPDGNGDQVRRLQELQRIRSEEPHCFWPRQYDNPQNALSYAGLAETLVRSMGRIDCLVGCVGSGGSLCGTGAFLRMIFPQMSIIAVDTHRSILFGQPVGGRLLRGLGNSVLPANLDHELVDEVHWVGAYPAFRGARDLLREHGIFQGPTSAAAALVARWTAENRPGARVAAIMPDEGHRYADTVFDDAWLASLPEWPSASPSKPRMLTTLEPASETEWTRFAWARRSLDQVRQAHSMH</sequence>
<dbReference type="InterPro" id="IPR050214">
    <property type="entry name" value="Cys_Synth/Cystath_Beta-Synth"/>
</dbReference>
<reference evidence="4 5" key="1">
    <citation type="submission" date="2024-01" db="EMBL/GenBank/DDBJ databases">
        <title>New evidence supports the origin of RcGTA from prophage.</title>
        <authorList>
            <person name="Xu Y."/>
            <person name="Liu B."/>
            <person name="Chen F."/>
        </authorList>
    </citation>
    <scope>NUCLEOTIDE SEQUENCE [LARGE SCALE GENOMIC DNA]</scope>
    <source>
        <strain evidence="4 5">CBW1107-2</strain>
    </source>
</reference>
<evidence type="ECO:0000313" key="5">
    <source>
        <dbReference type="Proteomes" id="UP001559025"/>
    </source>
</evidence>
<evidence type="ECO:0000313" key="4">
    <source>
        <dbReference type="EMBL" id="MEX4009991.1"/>
    </source>
</evidence>
<gene>
    <name evidence="4" type="ORF">V1479_21985</name>
</gene>
<dbReference type="PANTHER" id="PTHR10314">
    <property type="entry name" value="CYSTATHIONINE BETA-SYNTHASE"/>
    <property type="match status" value="1"/>
</dbReference>
<keyword evidence="2" id="KW-0663">Pyridoxal phosphate</keyword>
<dbReference type="EMBL" id="JAZHFV010000008">
    <property type="protein sequence ID" value="MEX4009991.1"/>
    <property type="molecule type" value="Genomic_DNA"/>
</dbReference>
<comment type="caution">
    <text evidence="4">The sequence shown here is derived from an EMBL/GenBank/DDBJ whole genome shotgun (WGS) entry which is preliminary data.</text>
</comment>
<dbReference type="InterPro" id="IPR036052">
    <property type="entry name" value="TrpB-like_PALP_sf"/>
</dbReference>
<dbReference type="RefSeq" id="WP_368804761.1">
    <property type="nucleotide sequence ID" value="NZ_JAZHFV010000008.1"/>
</dbReference>
<name>A0ABV3WZ95_9HYPH</name>
<dbReference type="Pfam" id="PF00291">
    <property type="entry name" value="PALP"/>
    <property type="match status" value="1"/>
</dbReference>
<comment type="cofactor">
    <cofactor evidence="1">
        <name>pyridoxal 5'-phosphate</name>
        <dbReference type="ChEBI" id="CHEBI:597326"/>
    </cofactor>
</comment>
<evidence type="ECO:0000256" key="1">
    <source>
        <dbReference type="ARBA" id="ARBA00001933"/>
    </source>
</evidence>
<proteinExistence type="predicted"/>
<evidence type="ECO:0000256" key="2">
    <source>
        <dbReference type="ARBA" id="ARBA00022898"/>
    </source>
</evidence>
<feature type="domain" description="Tryptophan synthase beta chain-like PALP" evidence="3">
    <location>
        <begin position="33"/>
        <end position="282"/>
    </location>
</feature>
<protein>
    <submittedName>
        <fullName evidence="4">Pyridoxal-phosphate dependent enzyme</fullName>
    </submittedName>
</protein>
<organism evidence="4 5">
    <name type="scientific">Neoaquamicrobium sediminum</name>
    <dbReference type="NCBI Taxonomy" id="1849104"/>
    <lineage>
        <taxon>Bacteria</taxon>
        <taxon>Pseudomonadati</taxon>
        <taxon>Pseudomonadota</taxon>
        <taxon>Alphaproteobacteria</taxon>
        <taxon>Hyphomicrobiales</taxon>
        <taxon>Phyllobacteriaceae</taxon>
        <taxon>Neoaquamicrobium</taxon>
    </lineage>
</organism>
<keyword evidence="5" id="KW-1185">Reference proteome</keyword>
<evidence type="ECO:0000259" key="3">
    <source>
        <dbReference type="Pfam" id="PF00291"/>
    </source>
</evidence>
<accession>A0ABV3WZ95</accession>
<dbReference type="Proteomes" id="UP001559025">
    <property type="component" value="Unassembled WGS sequence"/>
</dbReference>
<dbReference type="InterPro" id="IPR001926">
    <property type="entry name" value="TrpB-like_PALP"/>
</dbReference>